<feature type="domain" description="EF-hand" evidence="8">
    <location>
        <begin position="144"/>
        <end position="179"/>
    </location>
</feature>
<dbReference type="EMBL" id="KV454017">
    <property type="protein sequence ID" value="ODV93898.1"/>
    <property type="molecule type" value="Genomic_DNA"/>
</dbReference>
<organism evidence="9 10">
    <name type="scientific">Pachysolen tannophilus NRRL Y-2460</name>
    <dbReference type="NCBI Taxonomy" id="669874"/>
    <lineage>
        <taxon>Eukaryota</taxon>
        <taxon>Fungi</taxon>
        <taxon>Dikarya</taxon>
        <taxon>Ascomycota</taxon>
        <taxon>Saccharomycotina</taxon>
        <taxon>Pichiomycetes</taxon>
        <taxon>Pachysolenaceae</taxon>
        <taxon>Pachysolen</taxon>
    </lineage>
</organism>
<evidence type="ECO:0000256" key="1">
    <source>
        <dbReference type="ARBA" id="ARBA00006049"/>
    </source>
</evidence>
<feature type="domain" description="EF-hand" evidence="8">
    <location>
        <begin position="60"/>
        <end position="95"/>
    </location>
</feature>
<dbReference type="Pfam" id="PF13833">
    <property type="entry name" value="EF-hand_8"/>
    <property type="match status" value="1"/>
</dbReference>
<dbReference type="STRING" id="669874.A0A1E4TQE6"/>
<evidence type="ECO:0000256" key="5">
    <source>
        <dbReference type="ARBA" id="ARBA00022837"/>
    </source>
</evidence>
<dbReference type="InterPro" id="IPR011992">
    <property type="entry name" value="EF-hand-dom_pair"/>
</dbReference>
<dbReference type="PROSITE" id="PS00018">
    <property type="entry name" value="EF_HAND_1"/>
    <property type="match status" value="3"/>
</dbReference>
<dbReference type="PRINTS" id="PR00450">
    <property type="entry name" value="RECOVERIN"/>
</dbReference>
<dbReference type="InterPro" id="IPR018247">
    <property type="entry name" value="EF_Hand_1_Ca_BS"/>
</dbReference>
<accession>A0A1E4TQE6</accession>
<evidence type="ECO:0000256" key="3">
    <source>
        <dbReference type="ARBA" id="ARBA00022723"/>
    </source>
</evidence>
<dbReference type="InterPro" id="IPR028846">
    <property type="entry name" value="Recoverin"/>
</dbReference>
<evidence type="ECO:0000256" key="6">
    <source>
        <dbReference type="ARBA" id="ARBA00023288"/>
    </source>
</evidence>
<keyword evidence="3" id="KW-0479">Metal-binding</keyword>
<dbReference type="InterPro" id="IPR002048">
    <property type="entry name" value="EF_hand_dom"/>
</dbReference>
<dbReference type="PANTHER" id="PTHR23055">
    <property type="entry name" value="CALCIUM BINDING PROTEINS"/>
    <property type="match status" value="1"/>
</dbReference>
<dbReference type="GO" id="GO:0005509">
    <property type="term" value="F:calcium ion binding"/>
    <property type="evidence" value="ECO:0007669"/>
    <property type="project" value="InterPro"/>
</dbReference>
<feature type="domain" description="EF-hand" evidence="8">
    <location>
        <begin position="96"/>
        <end position="131"/>
    </location>
</feature>
<dbReference type="PANTHER" id="PTHR23055:SF178">
    <property type="entry name" value="NEUROCALCIN HOMOLOG"/>
    <property type="match status" value="1"/>
</dbReference>
<keyword evidence="10" id="KW-1185">Reference proteome</keyword>
<proteinExistence type="inferred from homology"/>
<dbReference type="PROSITE" id="PS50222">
    <property type="entry name" value="EF_HAND_2"/>
    <property type="match status" value="3"/>
</dbReference>
<evidence type="ECO:0000313" key="9">
    <source>
        <dbReference type="EMBL" id="ODV93898.1"/>
    </source>
</evidence>
<dbReference type="GO" id="GO:0009966">
    <property type="term" value="P:regulation of signal transduction"/>
    <property type="evidence" value="ECO:0007669"/>
    <property type="project" value="EnsemblFungi"/>
</dbReference>
<sequence>MGKAASKLSKDDISTLKKSTYFDRRELQQWYKGFLRDCPSGQLTKEEFIKIYKQFFPFGDPTEFSNYVFKVFDVDNNNLIDFKEFITALSITSRGTLEEKLIWAFQLYDLDNDGKITYDEMLSIVKSIYKMIGNMVELDEDEKTPEQRVDKLFRSFDKNKDNYISFEEFKDGSKVDPSIINALNLYDGLV</sequence>
<dbReference type="GO" id="GO:0098744">
    <property type="term" value="F:1-phosphatidylinositol 4-kinase activator activity"/>
    <property type="evidence" value="ECO:0007669"/>
    <property type="project" value="EnsemblFungi"/>
</dbReference>
<keyword evidence="2" id="KW-0519">Myristate</keyword>
<name>A0A1E4TQE6_PACTA</name>
<evidence type="ECO:0000256" key="4">
    <source>
        <dbReference type="ARBA" id="ARBA00022737"/>
    </source>
</evidence>
<dbReference type="GO" id="GO:0005829">
    <property type="term" value="C:cytosol"/>
    <property type="evidence" value="ECO:0007669"/>
    <property type="project" value="TreeGrafter"/>
</dbReference>
<protein>
    <recommendedName>
        <fullName evidence="7">Calcium-binding protein NCS-1</fullName>
    </recommendedName>
</protein>
<keyword evidence="4" id="KW-0677">Repeat</keyword>
<evidence type="ECO:0000259" key="8">
    <source>
        <dbReference type="PROSITE" id="PS50222"/>
    </source>
</evidence>
<dbReference type="GO" id="GO:0000139">
    <property type="term" value="C:Golgi membrane"/>
    <property type="evidence" value="ECO:0007669"/>
    <property type="project" value="EnsemblFungi"/>
</dbReference>
<keyword evidence="6" id="KW-0449">Lipoprotein</keyword>
<dbReference type="Pfam" id="PF13499">
    <property type="entry name" value="EF-hand_7"/>
    <property type="match status" value="1"/>
</dbReference>
<dbReference type="AlphaFoldDB" id="A0A1E4TQE6"/>
<dbReference type="Gene3D" id="1.10.238.10">
    <property type="entry name" value="EF-hand"/>
    <property type="match status" value="1"/>
</dbReference>
<dbReference type="CDD" id="cd00051">
    <property type="entry name" value="EFh"/>
    <property type="match status" value="2"/>
</dbReference>
<keyword evidence="5" id="KW-0106">Calcium</keyword>
<evidence type="ECO:0000256" key="7">
    <source>
        <dbReference type="ARBA" id="ARBA00071944"/>
    </source>
</evidence>
<comment type="similarity">
    <text evidence="1">Belongs to the recoverin family.</text>
</comment>
<dbReference type="SMART" id="SM00054">
    <property type="entry name" value="EFh"/>
    <property type="match status" value="3"/>
</dbReference>
<dbReference type="FunFam" id="1.10.238.10:FF:000009">
    <property type="entry name" value="Visinin-like protein 1"/>
    <property type="match status" value="1"/>
</dbReference>
<dbReference type="OrthoDB" id="191686at2759"/>
<evidence type="ECO:0000256" key="2">
    <source>
        <dbReference type="ARBA" id="ARBA00022707"/>
    </source>
</evidence>
<reference evidence="10" key="1">
    <citation type="submission" date="2016-05" db="EMBL/GenBank/DDBJ databases">
        <title>Comparative genomics of biotechnologically important yeasts.</title>
        <authorList>
            <consortium name="DOE Joint Genome Institute"/>
            <person name="Riley R."/>
            <person name="Haridas S."/>
            <person name="Wolfe K.H."/>
            <person name="Lopes M.R."/>
            <person name="Hittinger C.T."/>
            <person name="Goker M."/>
            <person name="Salamov A."/>
            <person name="Wisecaver J."/>
            <person name="Long T.M."/>
            <person name="Aerts A.L."/>
            <person name="Barry K."/>
            <person name="Choi C."/>
            <person name="Clum A."/>
            <person name="Coughlan A.Y."/>
            <person name="Deshpande S."/>
            <person name="Douglass A.P."/>
            <person name="Hanson S.J."/>
            <person name="Klenk H.-P."/>
            <person name="Labutti K."/>
            <person name="Lapidus A."/>
            <person name="Lindquist E."/>
            <person name="Lipzen A."/>
            <person name="Meier-Kolthoff J.P."/>
            <person name="Ohm R.A."/>
            <person name="Otillar R.P."/>
            <person name="Pangilinan J."/>
            <person name="Peng Y."/>
            <person name="Rokas A."/>
            <person name="Rosa C.A."/>
            <person name="Scheuner C."/>
            <person name="Sibirny A.A."/>
            <person name="Slot J.C."/>
            <person name="Stielow J.B."/>
            <person name="Sun H."/>
            <person name="Kurtzman C.P."/>
            <person name="Blackwell M."/>
            <person name="Grigoriev I.V."/>
            <person name="Jeffries T.W."/>
        </authorList>
    </citation>
    <scope>NUCLEOTIDE SEQUENCE [LARGE SCALE GENOMIC DNA]</scope>
    <source>
        <strain evidence="10">NRRL Y-2460</strain>
    </source>
</reference>
<dbReference type="SUPFAM" id="SSF47473">
    <property type="entry name" value="EF-hand"/>
    <property type="match status" value="1"/>
</dbReference>
<dbReference type="Proteomes" id="UP000094236">
    <property type="component" value="Unassembled WGS sequence"/>
</dbReference>
<evidence type="ECO:0000313" key="10">
    <source>
        <dbReference type="Proteomes" id="UP000094236"/>
    </source>
</evidence>
<gene>
    <name evidence="9" type="ORF">PACTADRAFT_51646</name>
</gene>